<dbReference type="AlphaFoldDB" id="A0AAV3YAR8"/>
<dbReference type="EMBL" id="BLXT01000641">
    <property type="protein sequence ID" value="GFN79237.1"/>
    <property type="molecule type" value="Genomic_DNA"/>
</dbReference>
<name>A0AAV3YAR8_9GAST</name>
<reference evidence="1 2" key="1">
    <citation type="journal article" date="2021" name="Elife">
        <title>Chloroplast acquisition without the gene transfer in kleptoplastic sea slugs, Plakobranchus ocellatus.</title>
        <authorList>
            <person name="Maeda T."/>
            <person name="Takahashi S."/>
            <person name="Yoshida T."/>
            <person name="Shimamura S."/>
            <person name="Takaki Y."/>
            <person name="Nagai Y."/>
            <person name="Toyoda A."/>
            <person name="Suzuki Y."/>
            <person name="Arimoto A."/>
            <person name="Ishii H."/>
            <person name="Satoh N."/>
            <person name="Nishiyama T."/>
            <person name="Hasebe M."/>
            <person name="Maruyama T."/>
            <person name="Minagawa J."/>
            <person name="Obokata J."/>
            <person name="Shigenobu S."/>
        </authorList>
    </citation>
    <scope>NUCLEOTIDE SEQUENCE [LARGE SCALE GENOMIC DNA]</scope>
</reference>
<dbReference type="Proteomes" id="UP000735302">
    <property type="component" value="Unassembled WGS sequence"/>
</dbReference>
<comment type="caution">
    <text evidence="1">The sequence shown here is derived from an EMBL/GenBank/DDBJ whole genome shotgun (WGS) entry which is preliminary data.</text>
</comment>
<protein>
    <submittedName>
        <fullName evidence="1">Uncharacterized protein</fullName>
    </submittedName>
</protein>
<sequence length="82" mass="9251">MIRKDREKRGFGIEQKWDNSYGEGGAKRRTRKGNKEKVTSVAQWGSCVQEGIQLRADLKLLGREVGGGLELQPPTEVLCCRF</sequence>
<evidence type="ECO:0000313" key="1">
    <source>
        <dbReference type="EMBL" id="GFN79237.1"/>
    </source>
</evidence>
<evidence type="ECO:0000313" key="2">
    <source>
        <dbReference type="Proteomes" id="UP000735302"/>
    </source>
</evidence>
<organism evidence="1 2">
    <name type="scientific">Plakobranchus ocellatus</name>
    <dbReference type="NCBI Taxonomy" id="259542"/>
    <lineage>
        <taxon>Eukaryota</taxon>
        <taxon>Metazoa</taxon>
        <taxon>Spiralia</taxon>
        <taxon>Lophotrochozoa</taxon>
        <taxon>Mollusca</taxon>
        <taxon>Gastropoda</taxon>
        <taxon>Heterobranchia</taxon>
        <taxon>Euthyneura</taxon>
        <taxon>Panpulmonata</taxon>
        <taxon>Sacoglossa</taxon>
        <taxon>Placobranchoidea</taxon>
        <taxon>Plakobranchidae</taxon>
        <taxon>Plakobranchus</taxon>
    </lineage>
</organism>
<gene>
    <name evidence="1" type="ORF">PoB_000574300</name>
</gene>
<accession>A0AAV3YAR8</accession>
<proteinExistence type="predicted"/>
<keyword evidence="2" id="KW-1185">Reference proteome</keyword>